<dbReference type="InterPro" id="IPR032466">
    <property type="entry name" value="Metal_Hydrolase"/>
</dbReference>
<evidence type="ECO:0000259" key="1">
    <source>
        <dbReference type="Pfam" id="PF07969"/>
    </source>
</evidence>
<evidence type="ECO:0000313" key="3">
    <source>
        <dbReference type="Proteomes" id="UP000538196"/>
    </source>
</evidence>
<dbReference type="AlphaFoldDB" id="A0A7W4UT12"/>
<comment type="caution">
    <text evidence="2">The sequence shown here is derived from an EMBL/GenBank/DDBJ whole genome shotgun (WGS) entry which is preliminary data.</text>
</comment>
<dbReference type="Proteomes" id="UP000538196">
    <property type="component" value="Unassembled WGS sequence"/>
</dbReference>
<dbReference type="InterPro" id="IPR013108">
    <property type="entry name" value="Amidohydro_3"/>
</dbReference>
<proteinExistence type="predicted"/>
<accession>A0A7W4UT12</accession>
<dbReference type="InterPro" id="IPR033932">
    <property type="entry name" value="YtcJ-like"/>
</dbReference>
<gene>
    <name evidence="2" type="ORF">FHX33_000491</name>
</gene>
<sequence length="556" mass="58803">MSPADQGTADLIVTGGVVYPVDAARSRAEAFAVRDGRILAVGTAAEIERFRGAETQTVDLAGGFAMPGLVDVHNHHAHAGRAELYELTFPNTASLDEIVEAVRDRAATLGPDEWIVGSSWGTGLLDTLGRATARHALDAAAGGRPVLLTDDSHHNRWASARELELAGIDATTPDPAAGSILRDPETGEPTGVLLEAAGLLVEAVAAPAVALTPEKDVRASARGIEILHTYGITAFQDAAISLPQMRALATLDARGELDAWVVSSMTVNDQIFGYEELGDALIAHRDELAGEHHRPDFVKIFLDGTPPARTGAFLEPYLPADEHDSAPWHGGTTMPADELLDWLRRTAALGISAKIHCTGDASVRMVLDAVEAVRAEGHTEPIYQIAHGQFIAKEDLPRFARLGVAADISPFLWFPGVIADALSTVRPADEVAGLQPNRSLIDSGALVAGGSDWPVSETPNPWEGIQGLVTRADPSGRRPGTLGPEQAITLAEAIEVFTVNGARAMGLADTTGSLAPGLSADFVVFDDDPFALPVDELVGLRPRATYFAGRAVHRRE</sequence>
<dbReference type="Gene3D" id="2.30.40.10">
    <property type="entry name" value="Urease, subunit C, domain 1"/>
    <property type="match status" value="1"/>
</dbReference>
<dbReference type="GO" id="GO:0016810">
    <property type="term" value="F:hydrolase activity, acting on carbon-nitrogen (but not peptide) bonds"/>
    <property type="evidence" value="ECO:0007669"/>
    <property type="project" value="InterPro"/>
</dbReference>
<reference evidence="2 3" key="1">
    <citation type="submission" date="2020-08" db="EMBL/GenBank/DDBJ databases">
        <title>Sequencing the genomes of 1000 actinobacteria strains.</title>
        <authorList>
            <person name="Klenk H.-P."/>
        </authorList>
    </citation>
    <scope>NUCLEOTIDE SEQUENCE [LARGE SCALE GENOMIC DNA]</scope>
    <source>
        <strain evidence="2 3">DSM 20146</strain>
    </source>
</reference>
<dbReference type="SUPFAM" id="SSF51556">
    <property type="entry name" value="Metallo-dependent hydrolases"/>
    <property type="match status" value="1"/>
</dbReference>
<name>A0A7W4UT12_LEIAQ</name>
<dbReference type="CDD" id="cd01300">
    <property type="entry name" value="YtcJ_like"/>
    <property type="match status" value="1"/>
</dbReference>
<organism evidence="2 3">
    <name type="scientific">Leifsonia aquatica</name>
    <name type="common">Corynebacterium aquaticum</name>
    <dbReference type="NCBI Taxonomy" id="144185"/>
    <lineage>
        <taxon>Bacteria</taxon>
        <taxon>Bacillati</taxon>
        <taxon>Actinomycetota</taxon>
        <taxon>Actinomycetes</taxon>
        <taxon>Micrococcales</taxon>
        <taxon>Microbacteriaceae</taxon>
        <taxon>Leifsonia</taxon>
    </lineage>
</organism>
<dbReference type="Pfam" id="PF07969">
    <property type="entry name" value="Amidohydro_3"/>
    <property type="match status" value="1"/>
</dbReference>
<dbReference type="Gene3D" id="3.20.20.140">
    <property type="entry name" value="Metal-dependent hydrolases"/>
    <property type="match status" value="1"/>
</dbReference>
<dbReference type="PANTHER" id="PTHR22642:SF2">
    <property type="entry name" value="PROTEIN LONG AFTER FAR-RED 3"/>
    <property type="match status" value="1"/>
</dbReference>
<dbReference type="InterPro" id="IPR011059">
    <property type="entry name" value="Metal-dep_hydrolase_composite"/>
</dbReference>
<dbReference type="Gene3D" id="3.10.310.70">
    <property type="match status" value="1"/>
</dbReference>
<feature type="domain" description="Amidohydrolase 3" evidence="1">
    <location>
        <begin position="56"/>
        <end position="553"/>
    </location>
</feature>
<keyword evidence="3" id="KW-1185">Reference proteome</keyword>
<dbReference type="PANTHER" id="PTHR22642">
    <property type="entry name" value="IMIDAZOLONEPROPIONASE"/>
    <property type="match status" value="1"/>
</dbReference>
<dbReference type="SUPFAM" id="SSF51338">
    <property type="entry name" value="Composite domain of metallo-dependent hydrolases"/>
    <property type="match status" value="1"/>
</dbReference>
<protein>
    <recommendedName>
        <fullName evidence="1">Amidohydrolase 3 domain-containing protein</fullName>
    </recommendedName>
</protein>
<evidence type="ECO:0000313" key="2">
    <source>
        <dbReference type="EMBL" id="MBB2965759.1"/>
    </source>
</evidence>
<dbReference type="RefSeq" id="WP_021763913.1">
    <property type="nucleotide sequence ID" value="NZ_JACHVP010000001.1"/>
</dbReference>
<dbReference type="EMBL" id="JACHVP010000001">
    <property type="protein sequence ID" value="MBB2965759.1"/>
    <property type="molecule type" value="Genomic_DNA"/>
</dbReference>